<proteinExistence type="predicted"/>
<dbReference type="Proteomes" id="UP001334084">
    <property type="component" value="Chromosome 2"/>
</dbReference>
<protein>
    <submittedName>
        <fullName evidence="1">Uncharacterized protein</fullName>
    </submittedName>
</protein>
<dbReference type="GeneID" id="90540511"/>
<keyword evidence="2" id="KW-1185">Reference proteome</keyword>
<name>A0AAX4J9Y7_9MICR</name>
<dbReference type="KEGG" id="vnx:VNE69_02221"/>
<dbReference type="EMBL" id="CP142727">
    <property type="protein sequence ID" value="WUR02702.1"/>
    <property type="molecule type" value="Genomic_DNA"/>
</dbReference>
<dbReference type="RefSeq" id="XP_065328847.1">
    <property type="nucleotide sequence ID" value="XM_065472775.1"/>
</dbReference>
<dbReference type="AlphaFoldDB" id="A0AAX4J9Y7"/>
<reference evidence="1" key="1">
    <citation type="journal article" date="2024" name="BMC Genomics">
        <title>Functional annotation of a divergent genome using sequence and structure-based similarity.</title>
        <authorList>
            <person name="Svedberg D."/>
            <person name="Winiger R.R."/>
            <person name="Berg A."/>
            <person name="Sharma H."/>
            <person name="Tellgren-Roth C."/>
            <person name="Debrunner-Vossbrinck B.A."/>
            <person name="Vossbrinck C.R."/>
            <person name="Barandun J."/>
        </authorList>
    </citation>
    <scope>NUCLEOTIDE SEQUENCE</scope>
    <source>
        <strain evidence="1">Illinois isolate</strain>
    </source>
</reference>
<accession>A0AAX4J9Y7</accession>
<evidence type="ECO:0000313" key="1">
    <source>
        <dbReference type="EMBL" id="WUR02702.1"/>
    </source>
</evidence>
<evidence type="ECO:0000313" key="2">
    <source>
        <dbReference type="Proteomes" id="UP001334084"/>
    </source>
</evidence>
<gene>
    <name evidence="1" type="ORF">VNE69_02221</name>
</gene>
<sequence length="110" mass="13058">MCLNFIILQSYIRLPTILILPNLEWLFSTSMADNPNETKVEPLKDESTKDVRNFKMLFDDKVKFFENLKISASKKMEIETNPIQYTSKNHNSKDIRTYNFQDLISKWNHP</sequence>
<organism evidence="1 2">
    <name type="scientific">Vairimorpha necatrix</name>
    <dbReference type="NCBI Taxonomy" id="6039"/>
    <lineage>
        <taxon>Eukaryota</taxon>
        <taxon>Fungi</taxon>
        <taxon>Fungi incertae sedis</taxon>
        <taxon>Microsporidia</taxon>
        <taxon>Nosematidae</taxon>
        <taxon>Vairimorpha</taxon>
    </lineage>
</organism>